<protein>
    <submittedName>
        <fullName evidence="2">Uncharacterized protein</fullName>
    </submittedName>
</protein>
<feature type="region of interest" description="Disordered" evidence="1">
    <location>
        <begin position="1"/>
        <end position="39"/>
    </location>
</feature>
<gene>
    <name evidence="2" type="ORF">SVUK_LOCUS15952</name>
</gene>
<organism evidence="2 3">
    <name type="scientific">Strongylus vulgaris</name>
    <name type="common">Blood worm</name>
    <dbReference type="NCBI Taxonomy" id="40348"/>
    <lineage>
        <taxon>Eukaryota</taxon>
        <taxon>Metazoa</taxon>
        <taxon>Ecdysozoa</taxon>
        <taxon>Nematoda</taxon>
        <taxon>Chromadorea</taxon>
        <taxon>Rhabditida</taxon>
        <taxon>Rhabditina</taxon>
        <taxon>Rhabditomorpha</taxon>
        <taxon>Strongyloidea</taxon>
        <taxon>Strongylidae</taxon>
        <taxon>Strongylus</taxon>
    </lineage>
</organism>
<feature type="region of interest" description="Disordered" evidence="1">
    <location>
        <begin position="78"/>
        <end position="99"/>
    </location>
</feature>
<dbReference type="EMBL" id="UYYB01110860">
    <property type="protein sequence ID" value="VDM80954.1"/>
    <property type="molecule type" value="Genomic_DNA"/>
</dbReference>
<feature type="compositionally biased region" description="Basic and acidic residues" evidence="1">
    <location>
        <begin position="79"/>
        <end position="88"/>
    </location>
</feature>
<sequence>MKKEHRRWTWESPNGTDSCGDRPHSHQPTGGGRGKHPTVRLMRRSTTFPPSEGGAYWTSQLYHPSAVVQITASFLQKCDSGESGKEDLSPCWRKKRSPI</sequence>
<proteinExistence type="predicted"/>
<dbReference type="Proteomes" id="UP000270094">
    <property type="component" value="Unassembled WGS sequence"/>
</dbReference>
<reference evidence="2 3" key="1">
    <citation type="submission" date="2018-11" db="EMBL/GenBank/DDBJ databases">
        <authorList>
            <consortium name="Pathogen Informatics"/>
        </authorList>
    </citation>
    <scope>NUCLEOTIDE SEQUENCE [LARGE SCALE GENOMIC DNA]</scope>
</reference>
<keyword evidence="3" id="KW-1185">Reference proteome</keyword>
<evidence type="ECO:0000313" key="3">
    <source>
        <dbReference type="Proteomes" id="UP000270094"/>
    </source>
</evidence>
<evidence type="ECO:0000256" key="1">
    <source>
        <dbReference type="SAM" id="MobiDB-lite"/>
    </source>
</evidence>
<accession>A0A3P7JQG4</accession>
<evidence type="ECO:0000313" key="2">
    <source>
        <dbReference type="EMBL" id="VDM80954.1"/>
    </source>
</evidence>
<dbReference type="AlphaFoldDB" id="A0A3P7JQG4"/>
<name>A0A3P7JQG4_STRVU</name>